<feature type="transmembrane region" description="Helical" evidence="10">
    <location>
        <begin position="93"/>
        <end position="114"/>
    </location>
</feature>
<accession>A0ABU0RTH6</accession>
<keyword evidence="6 12" id="KW-0418">Kinase</keyword>
<evidence type="ECO:0000256" key="6">
    <source>
        <dbReference type="ARBA" id="ARBA00022777"/>
    </source>
</evidence>
<dbReference type="EC" id="2.7.13.3" evidence="2"/>
<evidence type="ECO:0000256" key="7">
    <source>
        <dbReference type="ARBA" id="ARBA00022840"/>
    </source>
</evidence>
<evidence type="ECO:0000256" key="3">
    <source>
        <dbReference type="ARBA" id="ARBA00022553"/>
    </source>
</evidence>
<feature type="domain" description="Signal transduction histidine kinase subgroup 3 dimerisation and phosphoacceptor" evidence="11">
    <location>
        <begin position="180"/>
        <end position="245"/>
    </location>
</feature>
<dbReference type="Pfam" id="PF07730">
    <property type="entry name" value="HisKA_3"/>
    <property type="match status" value="1"/>
</dbReference>
<sequence>MTSEAEREVPLWVEAPAAVLLVLLSVLEGSRSAGDTLADPAPWVAAVASAGALGRHRFPRAVAGLALTAVALGSVLPLLVTLYHFASRGRLRAVRVCLGIASAAGLPWLALALALGRPLSWGRLSIWAGSGVGTVVLVALALALGMWAGSRRRLLGALRDQVEQLRVERELRAEQARLAERARIAREMHDVLAHRLSLLSLHAGVLGLREEGMSAGGLERLALLRTTAGQALDDLREVLGVLRSDRPHGAESAPTVPVPALRGLEELLAEARAAGQVIESVVSGDVESASTSHRLAVHRLVREALTNARRHAHDAPVAVSVHYGPPVTTVEVVNGAAGCAAPVGPPTVAEGSATPGGYGLIGLAERVAALGGELHTGVSGNGWRLSARLPTSPPVPASAPGSVPTTRVHRPGPDRAANDRPG</sequence>
<dbReference type="PANTHER" id="PTHR24421">
    <property type="entry name" value="NITRATE/NITRITE SENSOR PROTEIN NARX-RELATED"/>
    <property type="match status" value="1"/>
</dbReference>
<gene>
    <name evidence="12" type="ORF">QFZ49_005278</name>
</gene>
<comment type="caution">
    <text evidence="12">The sequence shown here is derived from an EMBL/GenBank/DDBJ whole genome shotgun (WGS) entry which is preliminary data.</text>
</comment>
<keyword evidence="13" id="KW-1185">Reference proteome</keyword>
<evidence type="ECO:0000256" key="1">
    <source>
        <dbReference type="ARBA" id="ARBA00000085"/>
    </source>
</evidence>
<feature type="transmembrane region" description="Helical" evidence="10">
    <location>
        <begin position="62"/>
        <end position="86"/>
    </location>
</feature>
<keyword evidence="5" id="KW-0547">Nucleotide-binding</keyword>
<keyword evidence="3" id="KW-0597">Phosphoprotein</keyword>
<evidence type="ECO:0000256" key="4">
    <source>
        <dbReference type="ARBA" id="ARBA00022679"/>
    </source>
</evidence>
<dbReference type="InterPro" id="IPR011712">
    <property type="entry name" value="Sig_transdc_His_kin_sub3_dim/P"/>
</dbReference>
<evidence type="ECO:0000259" key="11">
    <source>
        <dbReference type="Pfam" id="PF07730"/>
    </source>
</evidence>
<organism evidence="12 13">
    <name type="scientific">Streptomyces turgidiscabies</name>
    <dbReference type="NCBI Taxonomy" id="85558"/>
    <lineage>
        <taxon>Bacteria</taxon>
        <taxon>Bacillati</taxon>
        <taxon>Actinomycetota</taxon>
        <taxon>Actinomycetes</taxon>
        <taxon>Kitasatosporales</taxon>
        <taxon>Streptomycetaceae</taxon>
        <taxon>Streptomyces</taxon>
    </lineage>
</organism>
<evidence type="ECO:0000256" key="9">
    <source>
        <dbReference type="SAM" id="MobiDB-lite"/>
    </source>
</evidence>
<evidence type="ECO:0000256" key="5">
    <source>
        <dbReference type="ARBA" id="ARBA00022741"/>
    </source>
</evidence>
<dbReference type="Gene3D" id="1.20.5.1930">
    <property type="match status" value="1"/>
</dbReference>
<keyword evidence="8" id="KW-0902">Two-component regulatory system</keyword>
<reference evidence="12 13" key="1">
    <citation type="submission" date="2023-07" db="EMBL/GenBank/DDBJ databases">
        <title>Comparative genomics of wheat-associated soil bacteria to identify genetic determinants of phenazine resistance.</title>
        <authorList>
            <person name="Mouncey N."/>
        </authorList>
    </citation>
    <scope>NUCLEOTIDE SEQUENCE [LARGE SCALE GENOMIC DNA]</scope>
    <source>
        <strain evidence="12 13">W2I16</strain>
    </source>
</reference>
<feature type="compositionally biased region" description="Basic and acidic residues" evidence="9">
    <location>
        <begin position="411"/>
        <end position="422"/>
    </location>
</feature>
<feature type="region of interest" description="Disordered" evidence="9">
    <location>
        <begin position="385"/>
        <end position="422"/>
    </location>
</feature>
<evidence type="ECO:0000313" key="12">
    <source>
        <dbReference type="EMBL" id="MDQ0935306.1"/>
    </source>
</evidence>
<evidence type="ECO:0000256" key="10">
    <source>
        <dbReference type="SAM" id="Phobius"/>
    </source>
</evidence>
<dbReference type="InterPro" id="IPR036890">
    <property type="entry name" value="HATPase_C_sf"/>
</dbReference>
<dbReference type="PANTHER" id="PTHR24421:SF10">
    <property type="entry name" value="NITRATE_NITRITE SENSOR PROTEIN NARQ"/>
    <property type="match status" value="1"/>
</dbReference>
<keyword evidence="10" id="KW-0472">Membrane</keyword>
<keyword evidence="7" id="KW-0067">ATP-binding</keyword>
<dbReference type="CDD" id="cd16917">
    <property type="entry name" value="HATPase_UhpB-NarQ-NarX-like"/>
    <property type="match status" value="1"/>
</dbReference>
<dbReference type="Proteomes" id="UP001223072">
    <property type="component" value="Unassembled WGS sequence"/>
</dbReference>
<dbReference type="RefSeq" id="WP_307628893.1">
    <property type="nucleotide sequence ID" value="NZ_JAUSZS010000007.1"/>
</dbReference>
<feature type="transmembrane region" description="Helical" evidence="10">
    <location>
        <begin position="126"/>
        <end position="149"/>
    </location>
</feature>
<dbReference type="Gene3D" id="3.30.565.10">
    <property type="entry name" value="Histidine kinase-like ATPase, C-terminal domain"/>
    <property type="match status" value="1"/>
</dbReference>
<dbReference type="GO" id="GO:0016301">
    <property type="term" value="F:kinase activity"/>
    <property type="evidence" value="ECO:0007669"/>
    <property type="project" value="UniProtKB-KW"/>
</dbReference>
<dbReference type="SUPFAM" id="SSF55874">
    <property type="entry name" value="ATPase domain of HSP90 chaperone/DNA topoisomerase II/histidine kinase"/>
    <property type="match status" value="1"/>
</dbReference>
<dbReference type="InterPro" id="IPR050482">
    <property type="entry name" value="Sensor_HK_TwoCompSys"/>
</dbReference>
<keyword evidence="10" id="KW-1133">Transmembrane helix</keyword>
<dbReference type="EMBL" id="JAUSZS010000007">
    <property type="protein sequence ID" value="MDQ0935306.1"/>
    <property type="molecule type" value="Genomic_DNA"/>
</dbReference>
<protein>
    <recommendedName>
        <fullName evidence="2">histidine kinase</fullName>
        <ecNumber evidence="2">2.7.13.3</ecNumber>
    </recommendedName>
</protein>
<keyword evidence="10" id="KW-0812">Transmembrane</keyword>
<evidence type="ECO:0000256" key="8">
    <source>
        <dbReference type="ARBA" id="ARBA00023012"/>
    </source>
</evidence>
<evidence type="ECO:0000313" key="13">
    <source>
        <dbReference type="Proteomes" id="UP001223072"/>
    </source>
</evidence>
<evidence type="ECO:0000256" key="2">
    <source>
        <dbReference type="ARBA" id="ARBA00012438"/>
    </source>
</evidence>
<keyword evidence="4" id="KW-0808">Transferase</keyword>
<name>A0ABU0RTH6_9ACTN</name>
<proteinExistence type="predicted"/>
<comment type="catalytic activity">
    <reaction evidence="1">
        <text>ATP + protein L-histidine = ADP + protein N-phospho-L-histidine.</text>
        <dbReference type="EC" id="2.7.13.3"/>
    </reaction>
</comment>